<dbReference type="OrthoDB" id="710531at2"/>
<dbReference type="EMBL" id="SLUP01000003">
    <property type="protein sequence ID" value="TCL66664.1"/>
    <property type="molecule type" value="Genomic_DNA"/>
</dbReference>
<sequence>MKYSFKLADFPDSNFEIEISNWTGKSKLLMDNLQIEQSKEKGKPYLIPSTNGECIKAFPKQSFPDLIPALEINGIKNQIVEKLIWFQYVLGGLPILLLFVGGAIGGAIGVLGAMLNFNIFRQEGTEISKYIKVIGVVAGSYILYTILTIFLLKLIN</sequence>
<protein>
    <submittedName>
        <fullName evidence="2">Uncharacterized protein</fullName>
    </submittedName>
</protein>
<feature type="transmembrane region" description="Helical" evidence="1">
    <location>
        <begin position="130"/>
        <end position="152"/>
    </location>
</feature>
<accession>A0A4R1RKF5</accession>
<reference evidence="2 3" key="1">
    <citation type="submission" date="2019-03" db="EMBL/GenBank/DDBJ databases">
        <title>Genomic Encyclopedia of Type Strains, Phase IV (KMG-IV): sequencing the most valuable type-strain genomes for metagenomic binning, comparative biology and taxonomic classification.</title>
        <authorList>
            <person name="Goeker M."/>
        </authorList>
    </citation>
    <scope>NUCLEOTIDE SEQUENCE [LARGE SCALE GENOMIC DNA]</scope>
    <source>
        <strain evidence="2 3">DSM 18792</strain>
    </source>
</reference>
<dbReference type="RefSeq" id="WP_132216781.1">
    <property type="nucleotide sequence ID" value="NZ_OX156936.1"/>
</dbReference>
<gene>
    <name evidence="2" type="ORF">EV196_10374</name>
</gene>
<proteinExistence type="predicted"/>
<keyword evidence="1" id="KW-0812">Transmembrane</keyword>
<evidence type="ECO:0000256" key="1">
    <source>
        <dbReference type="SAM" id="Phobius"/>
    </source>
</evidence>
<organism evidence="2 3">
    <name type="scientific">Mariniflexile fucanivorans</name>
    <dbReference type="NCBI Taxonomy" id="264023"/>
    <lineage>
        <taxon>Bacteria</taxon>
        <taxon>Pseudomonadati</taxon>
        <taxon>Bacteroidota</taxon>
        <taxon>Flavobacteriia</taxon>
        <taxon>Flavobacteriales</taxon>
        <taxon>Flavobacteriaceae</taxon>
        <taxon>Mariniflexile</taxon>
    </lineage>
</organism>
<evidence type="ECO:0000313" key="3">
    <source>
        <dbReference type="Proteomes" id="UP000295455"/>
    </source>
</evidence>
<comment type="caution">
    <text evidence="2">The sequence shown here is derived from an EMBL/GenBank/DDBJ whole genome shotgun (WGS) entry which is preliminary data.</text>
</comment>
<keyword evidence="1" id="KW-1133">Transmembrane helix</keyword>
<keyword evidence="3" id="KW-1185">Reference proteome</keyword>
<evidence type="ECO:0000313" key="2">
    <source>
        <dbReference type="EMBL" id="TCL66664.1"/>
    </source>
</evidence>
<keyword evidence="1" id="KW-0472">Membrane</keyword>
<feature type="transmembrane region" description="Helical" evidence="1">
    <location>
        <begin position="85"/>
        <end position="110"/>
    </location>
</feature>
<dbReference type="Proteomes" id="UP000295455">
    <property type="component" value="Unassembled WGS sequence"/>
</dbReference>
<name>A0A4R1RKF5_9FLAO</name>
<dbReference type="AlphaFoldDB" id="A0A4R1RKF5"/>